<dbReference type="PANTHER" id="PTHR46082">
    <property type="entry name" value="ATP/GTP-BINDING PROTEIN-RELATED"/>
    <property type="match status" value="1"/>
</dbReference>
<proteinExistence type="predicted"/>
<gene>
    <name evidence="4" type="primary">fxsT</name>
    <name evidence="4" type="ORF">PO587_10620</name>
</gene>
<dbReference type="Proteomes" id="UP001221328">
    <property type="component" value="Unassembled WGS sequence"/>
</dbReference>
<feature type="domain" description="NB-ARC" evidence="2">
    <location>
        <begin position="587"/>
        <end position="741"/>
    </location>
</feature>
<comment type="caution">
    <text evidence="4">The sequence shown here is derived from an EMBL/GenBank/DDBJ whole genome shotgun (WGS) entry which is preliminary data.</text>
</comment>
<dbReference type="PANTHER" id="PTHR46082:SF6">
    <property type="entry name" value="AAA+ ATPASE DOMAIN-CONTAINING PROTEIN-RELATED"/>
    <property type="match status" value="1"/>
</dbReference>
<evidence type="ECO:0000256" key="1">
    <source>
        <dbReference type="SAM" id="MobiDB-lite"/>
    </source>
</evidence>
<feature type="region of interest" description="Disordered" evidence="1">
    <location>
        <begin position="538"/>
        <end position="576"/>
    </location>
</feature>
<dbReference type="SUPFAM" id="SSF52540">
    <property type="entry name" value="P-loop containing nucleoside triphosphate hydrolases"/>
    <property type="match status" value="1"/>
</dbReference>
<dbReference type="Gene3D" id="1.25.40.10">
    <property type="entry name" value="Tetratricopeptide repeat domain"/>
    <property type="match status" value="2"/>
</dbReference>
<dbReference type="EMBL" id="JAQOSK010000003">
    <property type="protein sequence ID" value="MDC2954918.1"/>
    <property type="molecule type" value="Genomic_DNA"/>
</dbReference>
<evidence type="ECO:0000313" key="4">
    <source>
        <dbReference type="EMBL" id="MDC2954918.1"/>
    </source>
</evidence>
<dbReference type="InterPro" id="IPR027417">
    <property type="entry name" value="P-loop_NTPase"/>
</dbReference>
<dbReference type="Pfam" id="PF25000">
    <property type="entry name" value="DUF7779"/>
    <property type="match status" value="1"/>
</dbReference>
<protein>
    <submittedName>
        <fullName evidence="4">FxSxx-COOH system tetratricopeptide repeat protein</fullName>
    </submittedName>
</protein>
<dbReference type="InterPro" id="IPR053137">
    <property type="entry name" value="NLR-like"/>
</dbReference>
<dbReference type="Gene3D" id="3.40.50.300">
    <property type="entry name" value="P-loop containing nucleotide triphosphate hydrolases"/>
    <property type="match status" value="1"/>
</dbReference>
<dbReference type="InterPro" id="IPR011990">
    <property type="entry name" value="TPR-like_helical_dom_sf"/>
</dbReference>
<evidence type="ECO:0000259" key="3">
    <source>
        <dbReference type="Pfam" id="PF25000"/>
    </source>
</evidence>
<sequence length="1395" mass="151507">MPTQQNPQLDVLWTELADAAWLGAFWIASDRPLLTTPSSVDPPQSAPFDDVAASRPITHAAPETPDSETDSRVNAAPLPQPAARPQVRPDPDGDLELPLPPPRSTSSRSQPPAAPGALPLARALRRLARRQPSAHLMELDEERTADRVLDGAHWLPILRPVSERALDLIVLVDAGQTLRVWEREIGGLYEQAARSGAFRDVRTVSLSLPADGPASLLRPGGRHASPAELLDPRGERAFLLVTDGLSDGWASAGADRLLRRLAAAGPCAIVHVLPTHLRHRSALRPFPATLLATSFGRPNTRLTHVVDRELDDPLRAPAPNSDDQVIIPVLSLKAASLAGWADLVVGGTNSKCRCQIVQAGTLAKEPPAPGVRYCARNPEAAVRAFTSLATPTARKLASQLAAVPLELNTIRAIQRQMLPQSGPEHLAEIVMGGLLDWPSAEDAVVDFADGVREALLAGGTRSELAAIVSCLAELPPGRPDPHAVRLRAALADPDLAPLPDPTGTDRAWLRLELAVLGALSGTHARRARKIREALERPVPSSAALLRSDTKGGSTMASEPPHSPSGRHGPPGIKGPMPPRNAHFIGRDDMLATVADQLQHGELAAVLPHALHGTGGVGKSQIAIEYVYRHQHEFDVVWWIPAEQQSMVLSSFAGLARALGLTVGPQPGTAVPRVLDALRDAEQHGRWLLVFDNAEDVDGIRPFIPKSGDGKVIVTSRNRGWEGVATSLTVDVFRREESRALLTRRSPALGADEADQLAAALGDLPLAIELAAAWHAASHMPIDHYLSLLQQHRTELDTSGVIHDYPSSVAAAWRITLAHLQSQSAGAYQLLGVCGCLAAEPVPLSIFRSGGRISVSRELDPILRDPIRLSRAIRELSKFSLVRVDHRRDSIQMHRLTQSVLRTTTEPEERQQLLHAAHSLLAAAKPAGSPSSPGHWDGYQALLPHAVSSQAAASQDGWVRDLVANLVYYLYYWGDHEQAISLAEQAWRHWNDDTGEPDTLVIQMAKLYAFCQRIIGVDRDAFSLNERALTVSRRPGVPEEELIDSMWQMAGAHRYRGNLSAARALDQEAFERARNLFGPEDPDTLKAAHSYGVTLRLCGAFQTARALDEETARQWELAYGHADGFTLNTRQGLSIDIRECGDYPLARQLQEDVHAAYRSAFGSENPATLLAASNLAVCRRRDGALDAAWELSEHVFQLFIEKCGPDHSDTLATAVNVLVNRRIGGELDRSREIGQYALDRYRETLGSDHMYTLITMANLAATHRALGEIERAKELDEAALGRLDSTVGPDHPYTLIVTMGHTTDLHLQGRHEQAISVQETLLPRLVAVSGADHPVTFALHANLATDLAAIGRTDDARQHHTIAVDGLTRRLSTGHDWLSAARDERRVECDTAPMPL</sequence>
<evidence type="ECO:0000259" key="2">
    <source>
        <dbReference type="Pfam" id="PF00931"/>
    </source>
</evidence>
<reference evidence="4 5" key="1">
    <citation type="journal article" date="2015" name="Int. J. Syst. Evol. Microbiol.">
        <title>Streptomyces gilvifuscus sp. nov., an actinomycete that produces antibacterial compounds isolated from soil.</title>
        <authorList>
            <person name="Nguyen T.M."/>
            <person name="Kim J."/>
        </authorList>
    </citation>
    <scope>NUCLEOTIDE SEQUENCE [LARGE SCALE GENOMIC DNA]</scope>
    <source>
        <strain evidence="4 5">T113</strain>
    </source>
</reference>
<feature type="domain" description="DUF7779" evidence="3">
    <location>
        <begin position="819"/>
        <end position="908"/>
    </location>
</feature>
<dbReference type="Pfam" id="PF00931">
    <property type="entry name" value="NB-ARC"/>
    <property type="match status" value="1"/>
</dbReference>
<keyword evidence="5" id="KW-1185">Reference proteome</keyword>
<dbReference type="InterPro" id="IPR002182">
    <property type="entry name" value="NB-ARC"/>
</dbReference>
<dbReference type="NCBIfam" id="NF041121">
    <property type="entry name" value="SAV_2336_NTERM"/>
    <property type="match status" value="1"/>
</dbReference>
<dbReference type="RefSeq" id="WP_272175003.1">
    <property type="nucleotide sequence ID" value="NZ_JAQOSK010000003.1"/>
</dbReference>
<feature type="region of interest" description="Disordered" evidence="1">
    <location>
        <begin position="36"/>
        <end position="116"/>
    </location>
</feature>
<dbReference type="SUPFAM" id="SSF48452">
    <property type="entry name" value="TPR-like"/>
    <property type="match status" value="2"/>
</dbReference>
<dbReference type="Pfam" id="PF13424">
    <property type="entry name" value="TPR_12"/>
    <property type="match status" value="3"/>
</dbReference>
<dbReference type="InterPro" id="IPR047738">
    <property type="entry name" value="SAV_2336-like_N"/>
</dbReference>
<dbReference type="Pfam" id="PF13374">
    <property type="entry name" value="TPR_10"/>
    <property type="match status" value="1"/>
</dbReference>
<feature type="compositionally biased region" description="Low complexity" evidence="1">
    <location>
        <begin position="104"/>
        <end position="116"/>
    </location>
</feature>
<organism evidence="4 5">
    <name type="scientific">Streptomyces gilvifuscus</name>
    <dbReference type="NCBI Taxonomy" id="1550617"/>
    <lineage>
        <taxon>Bacteria</taxon>
        <taxon>Bacillati</taxon>
        <taxon>Actinomycetota</taxon>
        <taxon>Actinomycetes</taxon>
        <taxon>Kitasatosporales</taxon>
        <taxon>Streptomycetaceae</taxon>
        <taxon>Streptomyces</taxon>
    </lineage>
</organism>
<feature type="compositionally biased region" description="Low complexity" evidence="1">
    <location>
        <begin position="75"/>
        <end position="86"/>
    </location>
</feature>
<dbReference type="NCBIfam" id="NF040586">
    <property type="entry name" value="FxSxx_TPR"/>
    <property type="match status" value="1"/>
</dbReference>
<name>A0ABT5FQS2_9ACTN</name>
<dbReference type="InterPro" id="IPR056681">
    <property type="entry name" value="DUF7779"/>
</dbReference>
<accession>A0ABT5FQS2</accession>
<evidence type="ECO:0000313" key="5">
    <source>
        <dbReference type="Proteomes" id="UP001221328"/>
    </source>
</evidence>